<organism evidence="2 3">
    <name type="scientific">Paramuricea clavata</name>
    <name type="common">Red gorgonian</name>
    <name type="synonym">Violescent sea-whip</name>
    <dbReference type="NCBI Taxonomy" id="317549"/>
    <lineage>
        <taxon>Eukaryota</taxon>
        <taxon>Metazoa</taxon>
        <taxon>Cnidaria</taxon>
        <taxon>Anthozoa</taxon>
        <taxon>Octocorallia</taxon>
        <taxon>Malacalcyonacea</taxon>
        <taxon>Plexauridae</taxon>
        <taxon>Paramuricea</taxon>
    </lineage>
</organism>
<name>A0A6S7G132_PARCT</name>
<evidence type="ECO:0000313" key="3">
    <source>
        <dbReference type="Proteomes" id="UP001152795"/>
    </source>
</evidence>
<dbReference type="AlphaFoldDB" id="A0A6S7G132"/>
<keyword evidence="3" id="KW-1185">Reference proteome</keyword>
<feature type="compositionally biased region" description="Low complexity" evidence="1">
    <location>
        <begin position="243"/>
        <end position="254"/>
    </location>
</feature>
<dbReference type="GO" id="GO:0003677">
    <property type="term" value="F:DNA binding"/>
    <property type="evidence" value="ECO:0007669"/>
    <property type="project" value="InterPro"/>
</dbReference>
<protein>
    <submittedName>
        <fullName evidence="2">Transposon Ty3-G Gag-Pol poly</fullName>
    </submittedName>
</protein>
<dbReference type="InterPro" id="IPR010998">
    <property type="entry name" value="Integrase_recombinase_N"/>
</dbReference>
<dbReference type="SUPFAM" id="SSF47823">
    <property type="entry name" value="lambda integrase-like, N-terminal domain"/>
    <property type="match status" value="1"/>
</dbReference>
<evidence type="ECO:0000313" key="2">
    <source>
        <dbReference type="EMBL" id="CAB3979741.1"/>
    </source>
</evidence>
<dbReference type="Gene3D" id="1.10.150.130">
    <property type="match status" value="1"/>
</dbReference>
<dbReference type="GO" id="GO:0015074">
    <property type="term" value="P:DNA integration"/>
    <property type="evidence" value="ECO:0007669"/>
    <property type="project" value="InterPro"/>
</dbReference>
<gene>
    <name evidence="2" type="ORF">PACLA_8A081234</name>
</gene>
<comment type="caution">
    <text evidence="2">The sequence shown here is derived from an EMBL/GenBank/DDBJ whole genome shotgun (WGS) entry which is preliminary data.</text>
</comment>
<dbReference type="Proteomes" id="UP001152795">
    <property type="component" value="Unassembled WGS sequence"/>
</dbReference>
<reference evidence="2" key="1">
    <citation type="submission" date="2020-04" db="EMBL/GenBank/DDBJ databases">
        <authorList>
            <person name="Alioto T."/>
            <person name="Alioto T."/>
            <person name="Gomez Garrido J."/>
        </authorList>
    </citation>
    <scope>NUCLEOTIDE SEQUENCE</scope>
    <source>
        <strain evidence="2">A484AB</strain>
    </source>
</reference>
<dbReference type="PANTHER" id="PTHR35617:SF3">
    <property type="entry name" value="CORE-BINDING (CB) DOMAIN-CONTAINING PROTEIN"/>
    <property type="match status" value="1"/>
</dbReference>
<dbReference type="CDD" id="cd09275">
    <property type="entry name" value="RNase_HI_RT_DIRS1"/>
    <property type="match status" value="1"/>
</dbReference>
<dbReference type="Gene3D" id="1.10.443.10">
    <property type="entry name" value="Intergrase catalytic core"/>
    <property type="match status" value="1"/>
</dbReference>
<proteinExistence type="predicted"/>
<dbReference type="GO" id="GO:0006310">
    <property type="term" value="P:DNA recombination"/>
    <property type="evidence" value="ECO:0007669"/>
    <property type="project" value="InterPro"/>
</dbReference>
<dbReference type="Pfam" id="PF00589">
    <property type="entry name" value="Phage_integrase"/>
    <property type="match status" value="1"/>
</dbReference>
<dbReference type="EMBL" id="CACRXK020000224">
    <property type="protein sequence ID" value="CAB3979741.1"/>
    <property type="molecule type" value="Genomic_DNA"/>
</dbReference>
<dbReference type="OrthoDB" id="5989564at2759"/>
<dbReference type="PROSITE" id="PS51898">
    <property type="entry name" value="TYR_RECOMBINASE"/>
    <property type="match status" value="1"/>
</dbReference>
<dbReference type="InterPro" id="IPR002104">
    <property type="entry name" value="Integrase_catalytic"/>
</dbReference>
<dbReference type="InterPro" id="IPR013762">
    <property type="entry name" value="Integrase-like_cat_sf"/>
</dbReference>
<evidence type="ECO:0000256" key="1">
    <source>
        <dbReference type="SAM" id="MobiDB-lite"/>
    </source>
</evidence>
<feature type="region of interest" description="Disordered" evidence="1">
    <location>
        <begin position="214"/>
        <end position="254"/>
    </location>
</feature>
<dbReference type="PANTHER" id="PTHR35617">
    <property type="entry name" value="PHAGE_INTEGRASE DOMAIN-CONTAINING PROTEIN"/>
    <property type="match status" value="1"/>
</dbReference>
<dbReference type="SUPFAM" id="SSF56349">
    <property type="entry name" value="DNA breaking-rejoining enzymes"/>
    <property type="match status" value="1"/>
</dbReference>
<sequence length="579" mass="65041">MVLSTAARLELDWWINNITSAYQVISHGQPSIQITTDASLRGWGAECEGVSTGGPWALEEAQQHINRLELLASFLGLKAFARERSNVHIRLRLDNTTAVSVINHMGTSHSQACNTIGKNIWEWCIDRHIWISAAYLPGKLNTTADAESRNFDVHLEWMLDNNILRESLKTLHFEPEIDLFASRLNNQFPSSKQNVQRKSGGNSSHSRLAHSELVSEGNADAAETSSAPESTKKSASPTRSAKPSTSFTPQTQSTGVPLIREALNQYNLSENAKNILMASWRTGTTKQYKTYLTKWQSHCKVNGLDIFKPGLEKAIDFLSYLFQEGLSYSGVNTARSALSTILGLEDGFKFGEHPLVCRFMKGVFELKPALPKYKEVWQVSTVLDYLKTTKPASQLNLKNLSQKLAMLLCLTTAQRCQTIHLIDINGLQALQGKFRLTITHKLKQTKPGRHIDPIELMEFKGDEKLCVVEHLKEYLKRTQQLRGEHTQLFLSFIKPYHPVTKDSISRWVKSVLQQAGVDVTKYTAHSSRAATTSHTKRKGLSLQDIMKTTGWTSATTFEKFYHKPAETSKTFGQTVMSED</sequence>
<accession>A0A6S7G132</accession>
<feature type="compositionally biased region" description="Polar residues" evidence="1">
    <location>
        <begin position="223"/>
        <end position="242"/>
    </location>
</feature>
<dbReference type="InterPro" id="IPR011010">
    <property type="entry name" value="DNA_brk_join_enz"/>
</dbReference>